<dbReference type="Gene3D" id="2.160.20.10">
    <property type="entry name" value="Single-stranded right-handed beta-helix, Pectin lyase-like"/>
    <property type="match status" value="1"/>
</dbReference>
<dbReference type="EMBL" id="CP108110">
    <property type="protein sequence ID" value="WUQ82361.1"/>
    <property type="molecule type" value="Genomic_DNA"/>
</dbReference>
<dbReference type="Proteomes" id="UP001432222">
    <property type="component" value="Chromosome"/>
</dbReference>
<dbReference type="InterPro" id="IPR011050">
    <property type="entry name" value="Pectin_lyase_fold/virulence"/>
</dbReference>
<dbReference type="SUPFAM" id="SSF51126">
    <property type="entry name" value="Pectin lyase-like"/>
    <property type="match status" value="1"/>
</dbReference>
<feature type="region of interest" description="Disordered" evidence="1">
    <location>
        <begin position="46"/>
        <end position="93"/>
    </location>
</feature>
<dbReference type="Gene3D" id="3.60.10.10">
    <property type="entry name" value="Endonuclease/exonuclease/phosphatase"/>
    <property type="match status" value="1"/>
</dbReference>
<feature type="chain" id="PRO_5045112962" description="Endonuclease/exonuclease/phosphatase domain-containing protein" evidence="2">
    <location>
        <begin position="32"/>
        <end position="1264"/>
    </location>
</feature>
<evidence type="ECO:0000313" key="4">
    <source>
        <dbReference type="Proteomes" id="UP001432222"/>
    </source>
</evidence>
<dbReference type="RefSeq" id="WP_328953428.1">
    <property type="nucleotide sequence ID" value="NZ_CP108110.1"/>
</dbReference>
<evidence type="ECO:0008006" key="5">
    <source>
        <dbReference type="Google" id="ProtNLM"/>
    </source>
</evidence>
<proteinExistence type="predicted"/>
<keyword evidence="2" id="KW-0732">Signal</keyword>
<evidence type="ECO:0000256" key="1">
    <source>
        <dbReference type="SAM" id="MobiDB-lite"/>
    </source>
</evidence>
<name>A0ABZ1TTU6_9ACTN</name>
<accession>A0ABZ1TTU6</accession>
<dbReference type="Gene3D" id="2.80.10.50">
    <property type="match status" value="1"/>
</dbReference>
<gene>
    <name evidence="3" type="ORF">OHA16_04840</name>
</gene>
<evidence type="ECO:0000313" key="3">
    <source>
        <dbReference type="EMBL" id="WUQ82361.1"/>
    </source>
</evidence>
<dbReference type="SUPFAM" id="SSF50370">
    <property type="entry name" value="Ricin B-like lectins"/>
    <property type="match status" value="1"/>
</dbReference>
<dbReference type="SUPFAM" id="SSF56219">
    <property type="entry name" value="DNase I-like"/>
    <property type="match status" value="1"/>
</dbReference>
<protein>
    <recommendedName>
        <fullName evidence="5">Endonuclease/exonuclease/phosphatase domain-containing protein</fullName>
    </recommendedName>
</protein>
<dbReference type="InterPro" id="IPR036691">
    <property type="entry name" value="Endo/exonu/phosph_ase_sf"/>
</dbReference>
<reference evidence="3" key="1">
    <citation type="submission" date="2022-10" db="EMBL/GenBank/DDBJ databases">
        <title>The complete genomes of actinobacterial strains from the NBC collection.</title>
        <authorList>
            <person name="Joergensen T.S."/>
            <person name="Alvarez Arevalo M."/>
            <person name="Sterndorff E.B."/>
            <person name="Faurdal D."/>
            <person name="Vuksanovic O."/>
            <person name="Mourched A.-S."/>
            <person name="Charusanti P."/>
            <person name="Shaw S."/>
            <person name="Blin K."/>
            <person name="Weber T."/>
        </authorList>
    </citation>
    <scope>NUCLEOTIDE SEQUENCE</scope>
    <source>
        <strain evidence="3">NBC_00222</strain>
    </source>
</reference>
<organism evidence="3 4">
    <name type="scientific">Kitasatospora purpeofusca</name>
    <dbReference type="NCBI Taxonomy" id="67352"/>
    <lineage>
        <taxon>Bacteria</taxon>
        <taxon>Bacillati</taxon>
        <taxon>Actinomycetota</taxon>
        <taxon>Actinomycetes</taxon>
        <taxon>Kitasatosporales</taxon>
        <taxon>Streptomycetaceae</taxon>
        <taxon>Kitasatospora</taxon>
    </lineage>
</organism>
<dbReference type="CDD" id="cd00161">
    <property type="entry name" value="beta-trefoil_Ricin-like"/>
    <property type="match status" value="1"/>
</dbReference>
<evidence type="ECO:0000256" key="2">
    <source>
        <dbReference type="SAM" id="SignalP"/>
    </source>
</evidence>
<dbReference type="InterPro" id="IPR012334">
    <property type="entry name" value="Pectin_lyas_fold"/>
</dbReference>
<keyword evidence="4" id="KW-1185">Reference proteome</keyword>
<dbReference type="InterPro" id="IPR035992">
    <property type="entry name" value="Ricin_B-like_lectins"/>
</dbReference>
<sequence>MKRLRPAAALLSGLLLSLTLPALSGTATAPAAEPAGAAAAPVAAVTAGPGAEGPDLSHTNRTGPPPGMPDWSRAGYRGGLPLPDDGSLTDDPACRITPDRLASQYAVRPDDGADDTTGLQRAIDDIKSACSPGANFDRLSLISLPAGRIDLSRQIYADADYLVLRGQGSGDGGTRLVFRPDVNTRYDTLVNGRWDQDSMKAGSGSDVGTGGWIWPGRGLFRVQTRDIAERYQDDWAAAPANRKDIFEGSVNQHWASGIKVGAQAADPGWAARQGQNLVQLDAKADLKKFTLGGYVWVGAANSVKFYEQQGVSDRSQMDNLHMRQQMFRLTAIDASARTVTLDRPLEWDLPVDSTSDGSPALGDKPYPSKVTPLKVVQGVGFENFAFTQDMAGLPKLGGGSYNPTPAQAVHNYGNMAPEYAMHGIVFKWAANDWARGLKAETTGSHPIVTEDARNLQIERNSFDGAWNKGKGGNGYLRGSRVWDSLYAYNLSRNLRHFTFQWSASGNVAFRNDLDSDLNLHGGWEHNNLFEQNTLRVPYEHRSGSCETNCGGEGGEIDEGTWYPIWWAAGPKAVKWSGSSGPQNVFYNNTMVKQTTPGGTYEPYAPYGTRSGTAYQFGSANGAPGRFQPLAQGGLAIPDWGGRETLDYSGQGVVPTDVGKRPSLFLRDTGDVLDPRAGNRRTIATWNMQGAGTAGGTGEDSAAYESKYSLGVNQLALQNRADIIALQEAGAPPSGAVFSQDIPQNPPVFFDWAGRTPPVREYRYGGTASRPQGYLYWLHTDTDPRSETGRVNLAVMTRNQVRSQDVYVIEAGLATGFTGRPALGVNVDGVVYFTVHGLSGSGNDDPGLLRNIRQRMATAGPNRTPLPWIALGDYNRAPLPPTDPTAPDTSLATAVNGEFTVHAPALPTHPTIRRLGSNTPDRVLDYAAVPVGNANPTVLGINRAGAVLLSDHYPVVMEVGNLPNPPGSSQSVTVPVPSSAVLRNAATTNVAAPGSSTHAVGDQPVNRAGIQGQVFNLSPDPEYSGYYRLFHANAPYAGRYLGQEGGARDARTVLWPNTALDQLWQPVPQGDGTWILQNYVTRQFLTDLGPGLGIVGRDQNGSAAQRWFLQNPQESTALTEIVATDSGGPAPALAVDDLETAPYPVYLAPDAHSDHQRFSTVSAGPGGDDNCFYLVYGRQYANSTAAHPGAPQNGDSVTMGDYRANDNGYLWCRTDDGPNGTLLSNFSSPYEHLDLTRSTTVDTVTVTRPGAGTARLHWLFRQVTQ</sequence>
<feature type="signal peptide" evidence="2">
    <location>
        <begin position="1"/>
        <end position="31"/>
    </location>
</feature>